<evidence type="ECO:0000313" key="3">
    <source>
        <dbReference type="Proteomes" id="UP001500418"/>
    </source>
</evidence>
<reference evidence="2 3" key="1">
    <citation type="journal article" date="2019" name="Int. J. Syst. Evol. Microbiol.">
        <title>The Global Catalogue of Microorganisms (GCM) 10K type strain sequencing project: providing services to taxonomists for standard genome sequencing and annotation.</title>
        <authorList>
            <consortium name="The Broad Institute Genomics Platform"/>
            <consortium name="The Broad Institute Genome Sequencing Center for Infectious Disease"/>
            <person name="Wu L."/>
            <person name="Ma J."/>
        </authorList>
    </citation>
    <scope>NUCLEOTIDE SEQUENCE [LARGE SCALE GENOMIC DNA]</scope>
    <source>
        <strain evidence="2 3">JCM 11444</strain>
    </source>
</reference>
<proteinExistence type="predicted"/>
<dbReference type="Pfam" id="PF13560">
    <property type="entry name" value="HTH_31"/>
    <property type="match status" value="1"/>
</dbReference>
<name>A0ABN1PSB1_9ACTN</name>
<dbReference type="InterPro" id="IPR010982">
    <property type="entry name" value="Lambda_DNA-bd_dom_sf"/>
</dbReference>
<dbReference type="EMBL" id="BAAAID010000022">
    <property type="protein sequence ID" value="GAA0932524.1"/>
    <property type="molecule type" value="Genomic_DNA"/>
</dbReference>
<feature type="domain" description="HTH cro/C1-type" evidence="1">
    <location>
        <begin position="19"/>
        <end position="73"/>
    </location>
</feature>
<dbReference type="Gene3D" id="1.10.260.40">
    <property type="entry name" value="lambda repressor-like DNA-binding domains"/>
    <property type="match status" value="1"/>
</dbReference>
<dbReference type="CDD" id="cd00093">
    <property type="entry name" value="HTH_XRE"/>
    <property type="match status" value="1"/>
</dbReference>
<gene>
    <name evidence="2" type="ORF">GCM10009575_038920</name>
</gene>
<dbReference type="InterPro" id="IPR043917">
    <property type="entry name" value="DUF5753"/>
</dbReference>
<evidence type="ECO:0000313" key="2">
    <source>
        <dbReference type="EMBL" id="GAA0932524.1"/>
    </source>
</evidence>
<accession>A0ABN1PSB1</accession>
<dbReference type="InterPro" id="IPR001387">
    <property type="entry name" value="Cro/C1-type_HTH"/>
</dbReference>
<dbReference type="PROSITE" id="PS50943">
    <property type="entry name" value="HTH_CROC1"/>
    <property type="match status" value="1"/>
</dbReference>
<dbReference type="SMART" id="SM00530">
    <property type="entry name" value="HTH_XRE"/>
    <property type="match status" value="1"/>
</dbReference>
<sequence length="288" mass="31007">MTFEPERLGQSRSDLAEALRGQRKRAGKTQTWLARHCTMSQTKVSNIESGKLTPSLVDVELILEALGVDSPVAAEILSLARTANTEWQDHWSSRRRGLDKKQNELARIEAVSTEFRFFLLSMITGLLATPEYVRASISDVPGDQSKTIAKKLERQQVLYESSKSFTFILSRGADVRPAWHGGHPVIVNPRTTPSPFPPGPGCALCATPGVFGPHSPANPHSGLCPACVTAGMPTREGLESAVVIVAGQTLAGAESLRLSTAAPEELAYHLGAVKRSLRSVLQLLAPPG</sequence>
<keyword evidence="3" id="KW-1185">Reference proteome</keyword>
<protein>
    <recommendedName>
        <fullName evidence="1">HTH cro/C1-type domain-containing protein</fullName>
    </recommendedName>
</protein>
<comment type="caution">
    <text evidence="2">The sequence shown here is derived from an EMBL/GenBank/DDBJ whole genome shotgun (WGS) entry which is preliminary data.</text>
</comment>
<organism evidence="2 3">
    <name type="scientific">Streptomyces rhizosphaericus</name>
    <dbReference type="NCBI Taxonomy" id="114699"/>
    <lineage>
        <taxon>Bacteria</taxon>
        <taxon>Bacillati</taxon>
        <taxon>Actinomycetota</taxon>
        <taxon>Actinomycetes</taxon>
        <taxon>Kitasatosporales</taxon>
        <taxon>Streptomycetaceae</taxon>
        <taxon>Streptomyces</taxon>
        <taxon>Streptomyces violaceusniger group</taxon>
    </lineage>
</organism>
<dbReference type="Proteomes" id="UP001500418">
    <property type="component" value="Unassembled WGS sequence"/>
</dbReference>
<dbReference type="SUPFAM" id="SSF47413">
    <property type="entry name" value="lambda repressor-like DNA-binding domains"/>
    <property type="match status" value="1"/>
</dbReference>
<evidence type="ECO:0000259" key="1">
    <source>
        <dbReference type="PROSITE" id="PS50943"/>
    </source>
</evidence>
<dbReference type="Pfam" id="PF19054">
    <property type="entry name" value="DUF5753"/>
    <property type="match status" value="1"/>
</dbReference>